<dbReference type="EMBL" id="JAKWFO010000014">
    <property type="protein sequence ID" value="KAI9632590.1"/>
    <property type="molecule type" value="Genomic_DNA"/>
</dbReference>
<reference evidence="6" key="1">
    <citation type="journal article" date="2022" name="G3 (Bethesda)">
        <title>High quality genome of the basidiomycete yeast Dioszegia hungarica PDD-24b-2 isolated from cloud water.</title>
        <authorList>
            <person name="Jarrige D."/>
            <person name="Haridas S."/>
            <person name="Bleykasten-Grosshans C."/>
            <person name="Joly M."/>
            <person name="Nadalig T."/>
            <person name="Sancelme M."/>
            <person name="Vuilleumier S."/>
            <person name="Grigoriev I.V."/>
            <person name="Amato P."/>
            <person name="Bringel F."/>
        </authorList>
    </citation>
    <scope>NUCLEOTIDE SEQUENCE</scope>
    <source>
        <strain evidence="6">PDD-24b-2</strain>
    </source>
</reference>
<proteinExistence type="predicted"/>
<dbReference type="Pfam" id="PF00400">
    <property type="entry name" value="WD40"/>
    <property type="match status" value="3"/>
</dbReference>
<dbReference type="InterPro" id="IPR036047">
    <property type="entry name" value="F-box-like_dom_sf"/>
</dbReference>
<dbReference type="SUPFAM" id="SSF50978">
    <property type="entry name" value="WD40 repeat-like"/>
    <property type="match status" value="1"/>
</dbReference>
<dbReference type="Gene3D" id="2.130.10.10">
    <property type="entry name" value="YVTN repeat-like/Quinoprotein amine dehydrogenase"/>
    <property type="match status" value="1"/>
</dbReference>
<dbReference type="Gene3D" id="1.20.1280.50">
    <property type="match status" value="1"/>
</dbReference>
<gene>
    <name evidence="6" type="ORF">MKK02DRAFT_40895</name>
</gene>
<dbReference type="PROSITE" id="PS50181">
    <property type="entry name" value="FBOX"/>
    <property type="match status" value="1"/>
</dbReference>
<dbReference type="GO" id="GO:0006206">
    <property type="term" value="P:pyrimidine nucleobase metabolic process"/>
    <property type="evidence" value="ECO:0007669"/>
    <property type="project" value="TreeGrafter"/>
</dbReference>
<evidence type="ECO:0000256" key="2">
    <source>
        <dbReference type="ARBA" id="ARBA00022737"/>
    </source>
</evidence>
<feature type="repeat" description="WD" evidence="3">
    <location>
        <begin position="344"/>
        <end position="383"/>
    </location>
</feature>
<keyword evidence="7" id="KW-1185">Reference proteome</keyword>
<keyword evidence="1 3" id="KW-0853">WD repeat</keyword>
<evidence type="ECO:0000256" key="4">
    <source>
        <dbReference type="SAM" id="MobiDB-lite"/>
    </source>
</evidence>
<dbReference type="PANTHER" id="PTHR47438">
    <property type="entry name" value="PHOSPHATE METABOLISM PROTEIN 8-RELATED"/>
    <property type="match status" value="1"/>
</dbReference>
<feature type="compositionally biased region" description="Basic and acidic residues" evidence="4">
    <location>
        <begin position="12"/>
        <end position="32"/>
    </location>
</feature>
<keyword evidence="2" id="KW-0677">Repeat</keyword>
<dbReference type="PANTHER" id="PTHR47438:SF1">
    <property type="entry name" value="PHOSPHATE METABOLISM PROTEIN 8-RELATED"/>
    <property type="match status" value="1"/>
</dbReference>
<dbReference type="InterPro" id="IPR052791">
    <property type="entry name" value="SSM1_domain"/>
</dbReference>
<accession>A0AA38H1Z3</accession>
<dbReference type="GO" id="GO:0008252">
    <property type="term" value="F:nucleotidase activity"/>
    <property type="evidence" value="ECO:0007669"/>
    <property type="project" value="TreeGrafter"/>
</dbReference>
<dbReference type="AlphaFoldDB" id="A0AA38H1Z3"/>
<dbReference type="PRINTS" id="PR00320">
    <property type="entry name" value="GPROTEINBRPT"/>
</dbReference>
<sequence length="730" mass="80121">MDRPVPTSSRQAGKDGGERVIEHESWELHTESAGDDGEDVQHGLSDIQESHRREIKHYRNLLIRAQSASAASIHELDGRLREAETRYDDLLRQHGECGKGKGKEVDVDTIREVMRTLDRSGRLEMLDMVLEGCLPSDISSQIGVLQRYKRSRFDILGNLGATIIPTVMEYLDVSDIVSLRQVSRAYHDITKSASIWRARCLVLEGSEALAWRVQAHRAEPSREIEWEDVYKRMLHREKNWRSAKPVCVQVLQGHLKHVVAVVLHHDTLFSGSMDGSIKVWRVPYLASTDQRTVNLIHTISTSPTRAISCLAFHPADKILVAGSSDGRVQIWQQVGKEWRSQHVLLGHTHGVRSVAIDGKRVVSAGQDKTIYIWDCRTGERLMRFPQAEYCLEVRIIGDTVLAIMMEGSISVFSVEERRMVAQHRLASLSSAVSEVGSGGSTRIPISWFGLDGRYMVCGNYDTCYRFEWRLPDPNRVEALPDTASRPSPVKPKLLSTPGAKPPSRSTTTPLPAQRVGSTPSATPTRSSTLPLLRPHLAKSTSSSLSSARTTPKRSMSGSDRLLSPTAPSSSSGSRHASRLSRSPSSIGLAAISPVTTSPGDSGSAEPEGLSPIPSLSVQTLPDFRIPPVLVCCHPVTSIEKGALGPKGRIVCSTRFAARKGAKREVGYDQHLFGEAGLEKMECVRLGGAWCAQAEELGLETPDKNPLTIAVDCEKFIYGCTDGSIVVASFG</sequence>
<dbReference type="SUPFAM" id="SSF81383">
    <property type="entry name" value="F-box domain"/>
    <property type="match status" value="1"/>
</dbReference>
<dbReference type="InterPro" id="IPR019775">
    <property type="entry name" value="WD40_repeat_CS"/>
</dbReference>
<protein>
    <submittedName>
        <fullName evidence="6">WD40-repeat-containing domain protein</fullName>
    </submittedName>
</protein>
<dbReference type="InterPro" id="IPR015943">
    <property type="entry name" value="WD40/YVTN_repeat-like_dom_sf"/>
</dbReference>
<comment type="caution">
    <text evidence="6">The sequence shown here is derived from an EMBL/GenBank/DDBJ whole genome shotgun (WGS) entry which is preliminary data.</text>
</comment>
<dbReference type="InterPro" id="IPR001680">
    <property type="entry name" value="WD40_rpt"/>
</dbReference>
<feature type="region of interest" description="Disordered" evidence="4">
    <location>
        <begin position="1"/>
        <end position="41"/>
    </location>
</feature>
<dbReference type="SMART" id="SM00320">
    <property type="entry name" value="WD40"/>
    <property type="match status" value="3"/>
</dbReference>
<dbReference type="GO" id="GO:0009166">
    <property type="term" value="P:nucleotide catabolic process"/>
    <property type="evidence" value="ECO:0007669"/>
    <property type="project" value="TreeGrafter"/>
</dbReference>
<evidence type="ECO:0000256" key="3">
    <source>
        <dbReference type="PROSITE-ProRule" id="PRU00221"/>
    </source>
</evidence>
<feature type="region of interest" description="Disordered" evidence="4">
    <location>
        <begin position="479"/>
        <end position="613"/>
    </location>
</feature>
<dbReference type="Proteomes" id="UP001164286">
    <property type="component" value="Unassembled WGS sequence"/>
</dbReference>
<evidence type="ECO:0000313" key="7">
    <source>
        <dbReference type="Proteomes" id="UP001164286"/>
    </source>
</evidence>
<feature type="domain" description="F-box" evidence="5">
    <location>
        <begin position="153"/>
        <end position="199"/>
    </location>
</feature>
<dbReference type="Pfam" id="PF12937">
    <property type="entry name" value="F-box-like"/>
    <property type="match status" value="1"/>
</dbReference>
<organism evidence="6 7">
    <name type="scientific">Dioszegia hungarica</name>
    <dbReference type="NCBI Taxonomy" id="4972"/>
    <lineage>
        <taxon>Eukaryota</taxon>
        <taxon>Fungi</taxon>
        <taxon>Dikarya</taxon>
        <taxon>Basidiomycota</taxon>
        <taxon>Agaricomycotina</taxon>
        <taxon>Tremellomycetes</taxon>
        <taxon>Tremellales</taxon>
        <taxon>Bulleribasidiaceae</taxon>
        <taxon>Dioszegia</taxon>
    </lineage>
</organism>
<evidence type="ECO:0000256" key="1">
    <source>
        <dbReference type="ARBA" id="ARBA00022574"/>
    </source>
</evidence>
<evidence type="ECO:0000313" key="6">
    <source>
        <dbReference type="EMBL" id="KAI9632590.1"/>
    </source>
</evidence>
<dbReference type="PROSITE" id="PS00678">
    <property type="entry name" value="WD_REPEATS_1"/>
    <property type="match status" value="1"/>
</dbReference>
<dbReference type="InterPro" id="IPR001810">
    <property type="entry name" value="F-box_dom"/>
</dbReference>
<dbReference type="PROSITE" id="PS50082">
    <property type="entry name" value="WD_REPEATS_2"/>
    <property type="match status" value="3"/>
</dbReference>
<dbReference type="GeneID" id="77730528"/>
<feature type="repeat" description="WD" evidence="3">
    <location>
        <begin position="251"/>
        <end position="282"/>
    </location>
</feature>
<feature type="compositionally biased region" description="Polar residues" evidence="4">
    <location>
        <begin position="1"/>
        <end position="11"/>
    </location>
</feature>
<feature type="compositionally biased region" description="Low complexity" evidence="4">
    <location>
        <begin position="560"/>
        <end position="582"/>
    </location>
</feature>
<name>A0AA38H1Z3_9TREE</name>
<dbReference type="InterPro" id="IPR036322">
    <property type="entry name" value="WD40_repeat_dom_sf"/>
</dbReference>
<feature type="compositionally biased region" description="Polar residues" evidence="4">
    <location>
        <begin position="547"/>
        <end position="557"/>
    </location>
</feature>
<dbReference type="InterPro" id="IPR020472">
    <property type="entry name" value="WD40_PAC1"/>
</dbReference>
<evidence type="ECO:0000259" key="5">
    <source>
        <dbReference type="PROSITE" id="PS50181"/>
    </source>
</evidence>
<feature type="compositionally biased region" description="Low complexity" evidence="4">
    <location>
        <begin position="517"/>
        <end position="546"/>
    </location>
</feature>
<dbReference type="RefSeq" id="XP_052942367.1">
    <property type="nucleotide sequence ID" value="XM_053091323.1"/>
</dbReference>
<feature type="repeat" description="WD" evidence="3">
    <location>
        <begin position="300"/>
        <end position="332"/>
    </location>
</feature>
<dbReference type="PROSITE" id="PS50294">
    <property type="entry name" value="WD_REPEATS_REGION"/>
    <property type="match status" value="3"/>
</dbReference>